<keyword evidence="6" id="KW-0411">Iron-sulfur</keyword>
<dbReference type="InterPro" id="IPR058240">
    <property type="entry name" value="rSAM_sf"/>
</dbReference>
<evidence type="ECO:0000256" key="7">
    <source>
        <dbReference type="SAM" id="MobiDB-lite"/>
    </source>
</evidence>
<dbReference type="InterPro" id="IPR034457">
    <property type="entry name" value="Organic_radical-activating"/>
</dbReference>
<dbReference type="EC" id="1.97.1.4" evidence="9"/>
<comment type="cofactor">
    <cofactor evidence="1">
        <name>[4Fe-4S] cluster</name>
        <dbReference type="ChEBI" id="CHEBI:49883"/>
    </cofactor>
</comment>
<dbReference type="CDD" id="cd01335">
    <property type="entry name" value="Radical_SAM"/>
    <property type="match status" value="1"/>
</dbReference>
<feature type="domain" description="Radical SAM core" evidence="8">
    <location>
        <begin position="57"/>
        <end position="251"/>
    </location>
</feature>
<evidence type="ECO:0000256" key="3">
    <source>
        <dbReference type="ARBA" id="ARBA00022691"/>
    </source>
</evidence>
<keyword evidence="3" id="KW-0949">S-adenosyl-L-methionine</keyword>
<evidence type="ECO:0000256" key="6">
    <source>
        <dbReference type="ARBA" id="ARBA00023014"/>
    </source>
</evidence>
<evidence type="ECO:0000256" key="5">
    <source>
        <dbReference type="ARBA" id="ARBA00023004"/>
    </source>
</evidence>
<reference evidence="9" key="1">
    <citation type="submission" date="2016-10" db="EMBL/GenBank/DDBJ databases">
        <title>Sequence of Gallionella enrichment culture.</title>
        <authorList>
            <person name="Poehlein A."/>
            <person name="Muehling M."/>
            <person name="Daniel R."/>
        </authorList>
    </citation>
    <scope>NUCLEOTIDE SEQUENCE</scope>
</reference>
<keyword evidence="2" id="KW-0004">4Fe-4S</keyword>
<keyword evidence="9" id="KW-0456">Lyase</keyword>
<dbReference type="PANTHER" id="PTHR30352">
    <property type="entry name" value="PYRUVATE FORMATE-LYASE-ACTIVATING ENZYME"/>
    <property type="match status" value="1"/>
</dbReference>
<dbReference type="GO" id="GO:0043365">
    <property type="term" value="F:[formate-C-acetyltransferase]-activating enzyme activity"/>
    <property type="evidence" value="ECO:0007669"/>
    <property type="project" value="UniProtKB-EC"/>
</dbReference>
<dbReference type="SUPFAM" id="SSF102114">
    <property type="entry name" value="Radical SAM enzymes"/>
    <property type="match status" value="1"/>
</dbReference>
<dbReference type="Pfam" id="PF04055">
    <property type="entry name" value="Radical_SAM"/>
    <property type="match status" value="1"/>
</dbReference>
<name>A0A1J5QFK1_9ZZZZ</name>
<dbReference type="SFLD" id="SFLDS00029">
    <property type="entry name" value="Radical_SAM"/>
    <property type="match status" value="1"/>
</dbReference>
<feature type="compositionally biased region" description="Low complexity" evidence="7">
    <location>
        <begin position="18"/>
        <end position="34"/>
    </location>
</feature>
<dbReference type="GO" id="GO:0046872">
    <property type="term" value="F:metal ion binding"/>
    <property type="evidence" value="ECO:0007669"/>
    <property type="project" value="UniProtKB-KW"/>
</dbReference>
<dbReference type="AlphaFoldDB" id="A0A1J5QFK1"/>
<proteinExistence type="predicted"/>
<evidence type="ECO:0000256" key="2">
    <source>
        <dbReference type="ARBA" id="ARBA00022485"/>
    </source>
</evidence>
<evidence type="ECO:0000256" key="1">
    <source>
        <dbReference type="ARBA" id="ARBA00001966"/>
    </source>
</evidence>
<accession>A0A1J5QFK1</accession>
<dbReference type="NCBIfam" id="TIGR02495">
    <property type="entry name" value="NrdG2"/>
    <property type="match status" value="1"/>
</dbReference>
<dbReference type="InterPro" id="IPR013785">
    <property type="entry name" value="Aldolase_TIM"/>
</dbReference>
<sequence length="251" mass="26635">MTSHDSSDLARVTARARSGAQGPGRAPSGAGRRGAVLNDDAEGLQIAGLTSLSTCDWPGRLVATVFLQGCPWSCTYCHNPELIDPRTPGVVPWSQVRGLLARRVGLLDGLVFSGGEPTRQPMLGAAMREVKEAGFGVGLHTSGAYPRRLASVLGLVDWVGLDIKAPADLYEAITGVGRSAQAAFESLRLVLDAGVPVQVRTTVDPTVLDEEDVARLVRVLRHLGVQDHVRQEVRTLGTTPEYQEALAAARG</sequence>
<dbReference type="EMBL" id="MLJW01000828">
    <property type="protein sequence ID" value="OIQ82224.1"/>
    <property type="molecule type" value="Genomic_DNA"/>
</dbReference>
<comment type="caution">
    <text evidence="9">The sequence shown here is derived from an EMBL/GenBank/DDBJ whole genome shotgun (WGS) entry which is preliminary data.</text>
</comment>
<feature type="region of interest" description="Disordered" evidence="7">
    <location>
        <begin position="1"/>
        <end position="34"/>
    </location>
</feature>
<keyword evidence="5" id="KW-0408">Iron</keyword>
<evidence type="ECO:0000259" key="8">
    <source>
        <dbReference type="PROSITE" id="PS51918"/>
    </source>
</evidence>
<dbReference type="SFLD" id="SFLDG01094">
    <property type="entry name" value="Uncharacterised_Radical_SAM_Su"/>
    <property type="match status" value="1"/>
</dbReference>
<dbReference type="PROSITE" id="PS51918">
    <property type="entry name" value="RADICAL_SAM"/>
    <property type="match status" value="1"/>
</dbReference>
<dbReference type="GO" id="GO:0016829">
    <property type="term" value="F:lyase activity"/>
    <property type="evidence" value="ECO:0007669"/>
    <property type="project" value="UniProtKB-KW"/>
</dbReference>
<organism evidence="9">
    <name type="scientific">mine drainage metagenome</name>
    <dbReference type="NCBI Taxonomy" id="410659"/>
    <lineage>
        <taxon>unclassified sequences</taxon>
        <taxon>metagenomes</taxon>
        <taxon>ecological metagenomes</taxon>
    </lineage>
</organism>
<dbReference type="GO" id="GO:0051539">
    <property type="term" value="F:4 iron, 4 sulfur cluster binding"/>
    <property type="evidence" value="ECO:0007669"/>
    <property type="project" value="UniProtKB-KW"/>
</dbReference>
<evidence type="ECO:0000256" key="4">
    <source>
        <dbReference type="ARBA" id="ARBA00022723"/>
    </source>
</evidence>
<keyword evidence="9" id="KW-0560">Oxidoreductase</keyword>
<evidence type="ECO:0000313" key="9">
    <source>
        <dbReference type="EMBL" id="OIQ82224.1"/>
    </source>
</evidence>
<dbReference type="InterPro" id="IPR007197">
    <property type="entry name" value="rSAM"/>
</dbReference>
<keyword evidence="4" id="KW-0479">Metal-binding</keyword>
<dbReference type="PANTHER" id="PTHR30352:SF13">
    <property type="entry name" value="GLYCYL-RADICAL ENZYME ACTIVATING ENZYME YJJW-RELATED"/>
    <property type="match status" value="1"/>
</dbReference>
<dbReference type="InterPro" id="IPR012840">
    <property type="entry name" value="NrdG2"/>
</dbReference>
<gene>
    <name evidence="9" type="primary">pflA_5</name>
    <name evidence="9" type="ORF">GALL_359880</name>
</gene>
<protein>
    <submittedName>
        <fullName evidence="9">Pyruvate formate-lyase 1-activating enzyme</fullName>
        <ecNumber evidence="9">1.97.1.4</ecNumber>
    </submittedName>
</protein>
<keyword evidence="9" id="KW-0670">Pyruvate</keyword>
<dbReference type="Gene3D" id="3.20.20.70">
    <property type="entry name" value="Aldolase class I"/>
    <property type="match status" value="1"/>
</dbReference>